<dbReference type="EMBL" id="BKAJ01000054">
    <property type="protein sequence ID" value="GEP56095.1"/>
    <property type="molecule type" value="Genomic_DNA"/>
</dbReference>
<comment type="caution">
    <text evidence="2">The sequence shown here is derived from an EMBL/GenBank/DDBJ whole genome shotgun (WGS) entry which is preliminary data.</text>
</comment>
<evidence type="ECO:0000313" key="3">
    <source>
        <dbReference type="Proteomes" id="UP000321058"/>
    </source>
</evidence>
<evidence type="ECO:0000313" key="2">
    <source>
        <dbReference type="EMBL" id="GEP56095.1"/>
    </source>
</evidence>
<dbReference type="RefSeq" id="WP_147150171.1">
    <property type="nucleotide sequence ID" value="NZ_BKAJ01000054.1"/>
</dbReference>
<sequence>MVKKVFVSAAMALAAAACQTQQNQPQPDVWSANYNVSFDVMVACLAAPPPPAFQVYAPAFPEAGMARIVFIPANTPQARSEYVVLQMVGNNSMVSWKRFGNTTGSGLDWLDGEARKRANACAGM</sequence>
<gene>
    <name evidence="2" type="ORF">RSO01_32610</name>
</gene>
<feature type="chain" id="PRO_5022169628" description="Lipoprotein" evidence="1">
    <location>
        <begin position="20"/>
        <end position="124"/>
    </location>
</feature>
<name>A0A512NAX7_9HYPH</name>
<dbReference type="AlphaFoldDB" id="A0A512NAX7"/>
<keyword evidence="1" id="KW-0732">Signal</keyword>
<organism evidence="2 3">
    <name type="scientific">Reyranella soli</name>
    <dbReference type="NCBI Taxonomy" id="1230389"/>
    <lineage>
        <taxon>Bacteria</taxon>
        <taxon>Pseudomonadati</taxon>
        <taxon>Pseudomonadota</taxon>
        <taxon>Alphaproteobacteria</taxon>
        <taxon>Hyphomicrobiales</taxon>
        <taxon>Reyranellaceae</taxon>
        <taxon>Reyranella</taxon>
    </lineage>
</organism>
<feature type="signal peptide" evidence="1">
    <location>
        <begin position="1"/>
        <end position="19"/>
    </location>
</feature>
<dbReference type="OrthoDB" id="7376295at2"/>
<protein>
    <recommendedName>
        <fullName evidence="4">Lipoprotein</fullName>
    </recommendedName>
</protein>
<proteinExistence type="predicted"/>
<reference evidence="2 3" key="1">
    <citation type="submission" date="2019-07" db="EMBL/GenBank/DDBJ databases">
        <title>Whole genome shotgun sequence of Reyranella soli NBRC 108950.</title>
        <authorList>
            <person name="Hosoyama A."/>
            <person name="Uohara A."/>
            <person name="Ohji S."/>
            <person name="Ichikawa N."/>
        </authorList>
    </citation>
    <scope>NUCLEOTIDE SEQUENCE [LARGE SCALE GENOMIC DNA]</scope>
    <source>
        <strain evidence="2 3">NBRC 108950</strain>
    </source>
</reference>
<accession>A0A512NAX7</accession>
<dbReference type="Proteomes" id="UP000321058">
    <property type="component" value="Unassembled WGS sequence"/>
</dbReference>
<keyword evidence="3" id="KW-1185">Reference proteome</keyword>
<evidence type="ECO:0008006" key="4">
    <source>
        <dbReference type="Google" id="ProtNLM"/>
    </source>
</evidence>
<evidence type="ECO:0000256" key="1">
    <source>
        <dbReference type="SAM" id="SignalP"/>
    </source>
</evidence>
<dbReference type="PROSITE" id="PS51257">
    <property type="entry name" value="PROKAR_LIPOPROTEIN"/>
    <property type="match status" value="1"/>
</dbReference>